<dbReference type="AlphaFoldDB" id="A0AAD5V7B7"/>
<dbReference type="PANTHER" id="PTHR35043:SF7">
    <property type="entry name" value="TRANSCRIPTION FACTOR DOMAIN-CONTAINING PROTEIN"/>
    <property type="match status" value="1"/>
</dbReference>
<gene>
    <name evidence="2" type="ORF">NLI96_g3188</name>
</gene>
<name>A0AAD5V7B7_9APHY</name>
<keyword evidence="1" id="KW-0812">Transmembrane</keyword>
<feature type="transmembrane region" description="Helical" evidence="1">
    <location>
        <begin position="277"/>
        <end position="298"/>
    </location>
</feature>
<protein>
    <submittedName>
        <fullName evidence="2">Uncharacterized protein</fullName>
    </submittedName>
</protein>
<comment type="caution">
    <text evidence="2">The sequence shown here is derived from an EMBL/GenBank/DDBJ whole genome shotgun (WGS) entry which is preliminary data.</text>
</comment>
<keyword evidence="3" id="KW-1185">Reference proteome</keyword>
<evidence type="ECO:0000313" key="2">
    <source>
        <dbReference type="EMBL" id="KAJ3487963.1"/>
    </source>
</evidence>
<feature type="transmembrane region" description="Helical" evidence="1">
    <location>
        <begin position="207"/>
        <end position="227"/>
    </location>
</feature>
<reference evidence="2" key="1">
    <citation type="submission" date="2022-07" db="EMBL/GenBank/DDBJ databases">
        <title>Genome Sequence of Physisporinus lineatus.</title>
        <authorList>
            <person name="Buettner E."/>
        </authorList>
    </citation>
    <scope>NUCLEOTIDE SEQUENCE</scope>
    <source>
        <strain evidence="2">VT162</strain>
    </source>
</reference>
<dbReference type="PANTHER" id="PTHR35043">
    <property type="entry name" value="TRANSCRIPTION FACTOR DOMAIN-CONTAINING PROTEIN"/>
    <property type="match status" value="1"/>
</dbReference>
<evidence type="ECO:0000313" key="3">
    <source>
        <dbReference type="Proteomes" id="UP001212997"/>
    </source>
</evidence>
<dbReference type="EMBL" id="JANAWD010000078">
    <property type="protein sequence ID" value="KAJ3487963.1"/>
    <property type="molecule type" value="Genomic_DNA"/>
</dbReference>
<proteinExistence type="predicted"/>
<feature type="transmembrane region" description="Helical" evidence="1">
    <location>
        <begin position="239"/>
        <end position="265"/>
    </location>
</feature>
<accession>A0AAD5V7B7</accession>
<dbReference type="Proteomes" id="UP001212997">
    <property type="component" value="Unassembled WGS sequence"/>
</dbReference>
<keyword evidence="1" id="KW-1133">Transmembrane helix</keyword>
<sequence>MGGFMVYDGEKPVHVAFYDPSPDLERIDSRFILSQWSIPRINEQDIQDKSKSDALSKVIALFQVAWFLLQLLARYCEKLAVTELEILTLAFCALNFAIYALWWKKPFAVDRSYAIRWKDDEWELLPPPSPPFVKPARDPFYRPFLEWMREPKRGIDRFAKMLIEAPSSVMQVLYLRITYGDTMVHDSGQRVSTFSPRMMQLGYRMAAIYYLSGSILILMFGSIHFLAWSVGPTSADRWAWRACTICVTVLPMTVFSIGSYVVPLTRISWIITLLFKWTLRVIPLLYLLARLGLFVLVFKSLVNCPPSALVAISWPQLVPHI</sequence>
<keyword evidence="1" id="KW-0472">Membrane</keyword>
<evidence type="ECO:0000256" key="1">
    <source>
        <dbReference type="SAM" id="Phobius"/>
    </source>
</evidence>
<organism evidence="2 3">
    <name type="scientific">Meripilus lineatus</name>
    <dbReference type="NCBI Taxonomy" id="2056292"/>
    <lineage>
        <taxon>Eukaryota</taxon>
        <taxon>Fungi</taxon>
        <taxon>Dikarya</taxon>
        <taxon>Basidiomycota</taxon>
        <taxon>Agaricomycotina</taxon>
        <taxon>Agaricomycetes</taxon>
        <taxon>Polyporales</taxon>
        <taxon>Meripilaceae</taxon>
        <taxon>Meripilus</taxon>
    </lineage>
</organism>
<feature type="transmembrane region" description="Helical" evidence="1">
    <location>
        <begin position="84"/>
        <end position="103"/>
    </location>
</feature>